<protein>
    <submittedName>
        <fullName evidence="1">Uncharacterized protein</fullName>
    </submittedName>
</protein>
<dbReference type="Proteomes" id="UP000190951">
    <property type="component" value="Chromosome"/>
</dbReference>
<gene>
    <name evidence="1" type="ORF">CROST_025160</name>
</gene>
<evidence type="ECO:0000313" key="1">
    <source>
        <dbReference type="EMBL" id="URZ11799.1"/>
    </source>
</evidence>
<organism evidence="1 2">
    <name type="scientific">Clostridium felsineum</name>
    <dbReference type="NCBI Taxonomy" id="36839"/>
    <lineage>
        <taxon>Bacteria</taxon>
        <taxon>Bacillati</taxon>
        <taxon>Bacillota</taxon>
        <taxon>Clostridia</taxon>
        <taxon>Eubacteriales</taxon>
        <taxon>Clostridiaceae</taxon>
        <taxon>Clostridium</taxon>
    </lineage>
</organism>
<proteinExistence type="predicted"/>
<name>A0A1S8M2F5_9CLOT</name>
<evidence type="ECO:0000313" key="2">
    <source>
        <dbReference type="Proteomes" id="UP000190951"/>
    </source>
</evidence>
<reference evidence="1 2" key="1">
    <citation type="submission" date="2022-04" db="EMBL/GenBank/DDBJ databases">
        <title>Genome sequence of C. roseum typestrain.</title>
        <authorList>
            <person name="Poehlein A."/>
            <person name="Schoch T."/>
            <person name="Duerre P."/>
            <person name="Daniel R."/>
        </authorList>
    </citation>
    <scope>NUCLEOTIDE SEQUENCE [LARGE SCALE GENOMIC DNA]</scope>
    <source>
        <strain evidence="1 2">DSM 7320</strain>
    </source>
</reference>
<dbReference type="KEGG" id="crw:CROST_025160"/>
<dbReference type="EMBL" id="CP096983">
    <property type="protein sequence ID" value="URZ11799.1"/>
    <property type="molecule type" value="Genomic_DNA"/>
</dbReference>
<accession>A0A1S8M2F5</accession>
<keyword evidence="2" id="KW-1185">Reference proteome</keyword>
<dbReference type="AlphaFoldDB" id="A0A1S8M2F5"/>
<dbReference type="STRING" id="84029.CROST_24690"/>
<sequence length="112" mass="12772">MAVKGKELKTNKKDVPTFILDGKEYKIVMDFNVLSELEEIYGNIDKAFDDIQALKIKALRAVIYSIVKAENENVTLKEIGKKLDIDFIENFVEKMGIVLNDSMPEKKDNMGE</sequence>
<dbReference type="RefSeq" id="WP_077834452.1">
    <property type="nucleotide sequence ID" value="NZ_CP096983.1"/>
</dbReference>